<keyword evidence="4" id="KW-1185">Reference proteome</keyword>
<protein>
    <recommendedName>
        <fullName evidence="5">Porin</fullName>
    </recommendedName>
</protein>
<evidence type="ECO:0000256" key="2">
    <source>
        <dbReference type="SAM" id="MobiDB-lite"/>
    </source>
</evidence>
<dbReference type="EMBL" id="JOPJ01000034">
    <property type="protein sequence ID" value="OUJ11026.1"/>
    <property type="molecule type" value="Genomic_DNA"/>
</dbReference>
<evidence type="ECO:0000313" key="4">
    <source>
        <dbReference type="Proteomes" id="UP000194931"/>
    </source>
</evidence>
<comment type="caution">
    <text evidence="3">The sequence shown here is derived from an EMBL/GenBank/DDBJ whole genome shotgun (WGS) entry which is preliminary data.</text>
</comment>
<proteinExistence type="inferred from homology"/>
<sequence length="147" mass="15347">MGGENGFIFMISLSTISGMRWQLALLCQSIGIAGACVPTAAFAQNAQTQLEQDRRRLGNSGPLVSEIDPATVRDSMRAAEAAKSPDADHPDLSDHLLGSVWGARDWMARHGITLDIQEVDELWGNTTGGNPSGNDGPNGSGSGTGPA</sequence>
<feature type="region of interest" description="Disordered" evidence="2">
    <location>
        <begin position="122"/>
        <end position="147"/>
    </location>
</feature>
<gene>
    <name evidence="3" type="ORF">HK26_07235</name>
</gene>
<comment type="similarity">
    <text evidence="1">Belongs to the OprB family.</text>
</comment>
<dbReference type="AlphaFoldDB" id="A0A252BS91"/>
<name>A0A252BS91_9PROT</name>
<reference evidence="4" key="1">
    <citation type="submission" date="2014-06" db="EMBL/GenBank/DDBJ databases">
        <authorList>
            <person name="Winans N.J."/>
            <person name="Newell P.D."/>
            <person name="Douglas A.E."/>
        </authorList>
    </citation>
    <scope>NUCLEOTIDE SEQUENCE [LARGE SCALE GENOMIC DNA]</scope>
</reference>
<organism evidence="3 4">
    <name type="scientific">Acetobacter okinawensis</name>
    <dbReference type="NCBI Taxonomy" id="1076594"/>
    <lineage>
        <taxon>Bacteria</taxon>
        <taxon>Pseudomonadati</taxon>
        <taxon>Pseudomonadota</taxon>
        <taxon>Alphaproteobacteria</taxon>
        <taxon>Acetobacterales</taxon>
        <taxon>Acetobacteraceae</taxon>
        <taxon>Acetobacter</taxon>
    </lineage>
</organism>
<dbReference type="Proteomes" id="UP000194931">
    <property type="component" value="Unassembled WGS sequence"/>
</dbReference>
<dbReference type="InterPro" id="IPR038673">
    <property type="entry name" value="OprB_sf"/>
</dbReference>
<evidence type="ECO:0000256" key="1">
    <source>
        <dbReference type="ARBA" id="ARBA00008769"/>
    </source>
</evidence>
<accession>A0A252BS91</accession>
<feature type="compositionally biased region" description="Gly residues" evidence="2">
    <location>
        <begin position="126"/>
        <end position="147"/>
    </location>
</feature>
<evidence type="ECO:0000313" key="3">
    <source>
        <dbReference type="EMBL" id="OUJ11026.1"/>
    </source>
</evidence>
<evidence type="ECO:0008006" key="5">
    <source>
        <dbReference type="Google" id="ProtNLM"/>
    </source>
</evidence>
<feature type="non-terminal residue" evidence="3">
    <location>
        <position position="147"/>
    </location>
</feature>
<dbReference type="Gene3D" id="2.40.160.180">
    <property type="entry name" value="Carbohydrate-selective porin OprB"/>
    <property type="match status" value="1"/>
</dbReference>